<proteinExistence type="predicted"/>
<dbReference type="EMBL" id="FQVU01000009">
    <property type="protein sequence ID" value="SHH64892.1"/>
    <property type="molecule type" value="Genomic_DNA"/>
</dbReference>
<feature type="domain" description="PepSY" evidence="3">
    <location>
        <begin position="290"/>
        <end position="332"/>
    </location>
</feature>
<dbReference type="AlphaFoldDB" id="A0A1M5UP94"/>
<dbReference type="RefSeq" id="WP_073392508.1">
    <property type="nucleotide sequence ID" value="NZ_FQVU01000009.1"/>
</dbReference>
<dbReference type="Pfam" id="PF03929">
    <property type="entry name" value="PepSY_TM"/>
    <property type="match status" value="1"/>
</dbReference>
<evidence type="ECO:0000256" key="1">
    <source>
        <dbReference type="SAM" id="MobiDB-lite"/>
    </source>
</evidence>
<name>A0A1M5UP94_9ACTN</name>
<accession>A0A1M5UP94</accession>
<evidence type="ECO:0000259" key="3">
    <source>
        <dbReference type="Pfam" id="PF03413"/>
    </source>
</evidence>
<keyword evidence="5" id="KW-1185">Reference proteome</keyword>
<dbReference type="Pfam" id="PF03413">
    <property type="entry name" value="PepSY"/>
    <property type="match status" value="1"/>
</dbReference>
<feature type="region of interest" description="Disordered" evidence="1">
    <location>
        <begin position="442"/>
        <end position="483"/>
    </location>
</feature>
<dbReference type="InterPro" id="IPR025711">
    <property type="entry name" value="PepSY"/>
</dbReference>
<feature type="transmembrane region" description="Helical" evidence="2">
    <location>
        <begin position="142"/>
        <end position="163"/>
    </location>
</feature>
<gene>
    <name evidence="4" type="ORF">SAMN05443575_4268</name>
</gene>
<dbReference type="Proteomes" id="UP000186132">
    <property type="component" value="Unassembled WGS sequence"/>
</dbReference>
<organism evidence="4 5">
    <name type="scientific">Jatrophihabitans endophyticus</name>
    <dbReference type="NCBI Taxonomy" id="1206085"/>
    <lineage>
        <taxon>Bacteria</taxon>
        <taxon>Bacillati</taxon>
        <taxon>Actinomycetota</taxon>
        <taxon>Actinomycetes</taxon>
        <taxon>Jatrophihabitantales</taxon>
        <taxon>Jatrophihabitantaceae</taxon>
        <taxon>Jatrophihabitans</taxon>
    </lineage>
</organism>
<dbReference type="InterPro" id="IPR005625">
    <property type="entry name" value="PepSY-ass_TM"/>
</dbReference>
<protein>
    <submittedName>
        <fullName evidence="4">Uncharacterized iron-regulated membrane protein</fullName>
    </submittedName>
</protein>
<dbReference type="OrthoDB" id="3829465at2"/>
<keyword evidence="2" id="KW-0812">Transmembrane</keyword>
<evidence type="ECO:0000256" key="2">
    <source>
        <dbReference type="SAM" id="Phobius"/>
    </source>
</evidence>
<dbReference type="STRING" id="1206085.SAMN05443575_4268"/>
<keyword evidence="2" id="KW-1133">Transmembrane helix</keyword>
<dbReference type="PANTHER" id="PTHR34219">
    <property type="entry name" value="IRON-REGULATED INNER MEMBRANE PROTEIN-RELATED"/>
    <property type="match status" value="1"/>
</dbReference>
<keyword evidence="2" id="KW-0472">Membrane</keyword>
<sequence>MSIDSTERPPAAQPRPHSARAGLRRWWRRRPVNRALVLLHRWPALVLGLFLVIECTSGAVLLYHREIFRVTNGELYHHSASGTPVDQHQALQLVQRETTFPASWVGNQDGVYVVGDNTYTELYFVDPGSGHINGHTNLDQGVMGWLVNLHDCAFACEGLPWYSAWLAHPVWTNGPSFLTDITWANVVLGVLGCLTILLVLTSLKIWWPGRQRLGSRFTVRRGRGRFARDYDLHNVIGAIGLPFVLMWGITGAAFAFPGIEKGWIAATGGDTDTPDFSIRPTKVAPGTPAVTYDQATSIALRKVPGQVTIVYTPTEDVPYYEIDVRTGYAGSAGRLVYNGDAYVLIDGHDANNLQVIEAGHGEPAGNRFYEKFLEPTHFGWNVNGWWRILWAVLGLTPLALMVTGVSTWLYRRGVKKRRRKAGRAKLADAQLDPDVLGREGELDVAELDPGDTHGGTVPDEGLVADRHGVLHPAEASGEAQPRT</sequence>
<feature type="transmembrane region" description="Helical" evidence="2">
    <location>
        <begin position="235"/>
        <end position="256"/>
    </location>
</feature>
<feature type="transmembrane region" description="Helical" evidence="2">
    <location>
        <begin position="42"/>
        <end position="63"/>
    </location>
</feature>
<feature type="transmembrane region" description="Helical" evidence="2">
    <location>
        <begin position="388"/>
        <end position="410"/>
    </location>
</feature>
<evidence type="ECO:0000313" key="4">
    <source>
        <dbReference type="EMBL" id="SHH64892.1"/>
    </source>
</evidence>
<evidence type="ECO:0000313" key="5">
    <source>
        <dbReference type="Proteomes" id="UP000186132"/>
    </source>
</evidence>
<feature type="transmembrane region" description="Helical" evidence="2">
    <location>
        <begin position="183"/>
        <end position="207"/>
    </location>
</feature>
<reference evidence="4 5" key="1">
    <citation type="submission" date="2016-11" db="EMBL/GenBank/DDBJ databases">
        <authorList>
            <person name="Jaros S."/>
            <person name="Januszkiewicz K."/>
            <person name="Wedrychowicz H."/>
        </authorList>
    </citation>
    <scope>NUCLEOTIDE SEQUENCE [LARGE SCALE GENOMIC DNA]</scope>
    <source>
        <strain evidence="4 5">DSM 45627</strain>
    </source>
</reference>